<dbReference type="SMART" id="SM00387">
    <property type="entry name" value="HATPase_c"/>
    <property type="match status" value="1"/>
</dbReference>
<evidence type="ECO:0000256" key="5">
    <source>
        <dbReference type="ARBA" id="ARBA00022777"/>
    </source>
</evidence>
<dbReference type="FunFam" id="3.30.565.10:FF:000006">
    <property type="entry name" value="Sensor histidine kinase WalK"/>
    <property type="match status" value="1"/>
</dbReference>
<dbReference type="EC" id="2.7.13.3" evidence="2"/>
<evidence type="ECO:0000259" key="7">
    <source>
        <dbReference type="PROSITE" id="PS50109"/>
    </source>
</evidence>
<evidence type="ECO:0000256" key="3">
    <source>
        <dbReference type="ARBA" id="ARBA00022553"/>
    </source>
</evidence>
<evidence type="ECO:0000256" key="2">
    <source>
        <dbReference type="ARBA" id="ARBA00012438"/>
    </source>
</evidence>
<dbReference type="InterPro" id="IPR036097">
    <property type="entry name" value="HisK_dim/P_sf"/>
</dbReference>
<keyword evidence="6" id="KW-0472">Membrane</keyword>
<evidence type="ECO:0000256" key="1">
    <source>
        <dbReference type="ARBA" id="ARBA00000085"/>
    </source>
</evidence>
<dbReference type="PRINTS" id="PR00344">
    <property type="entry name" value="BCTRLSENSOR"/>
</dbReference>
<dbReference type="SMART" id="SM00388">
    <property type="entry name" value="HisKA"/>
    <property type="match status" value="1"/>
</dbReference>
<comment type="caution">
    <text evidence="8">The sequence shown here is derived from an EMBL/GenBank/DDBJ whole genome shotgun (WGS) entry which is preliminary data.</text>
</comment>
<dbReference type="SUPFAM" id="SSF47384">
    <property type="entry name" value="Homodimeric domain of signal transducing histidine kinase"/>
    <property type="match status" value="1"/>
</dbReference>
<feature type="domain" description="Histidine kinase" evidence="7">
    <location>
        <begin position="286"/>
        <end position="507"/>
    </location>
</feature>
<dbReference type="InterPro" id="IPR005467">
    <property type="entry name" value="His_kinase_dom"/>
</dbReference>
<dbReference type="AlphaFoldDB" id="A0A9D1GFD8"/>
<dbReference type="InterPro" id="IPR003594">
    <property type="entry name" value="HATPase_dom"/>
</dbReference>
<dbReference type="Pfam" id="PF00512">
    <property type="entry name" value="HisKA"/>
    <property type="match status" value="1"/>
</dbReference>
<dbReference type="PROSITE" id="PS50109">
    <property type="entry name" value="HIS_KIN"/>
    <property type="match status" value="1"/>
</dbReference>
<keyword evidence="3" id="KW-0597">Phosphoprotein</keyword>
<keyword evidence="6" id="KW-1133">Transmembrane helix</keyword>
<reference evidence="8" key="1">
    <citation type="submission" date="2020-10" db="EMBL/GenBank/DDBJ databases">
        <authorList>
            <person name="Gilroy R."/>
        </authorList>
    </citation>
    <scope>NUCLEOTIDE SEQUENCE</scope>
    <source>
        <strain evidence="8">21143</strain>
    </source>
</reference>
<dbReference type="PANTHER" id="PTHR43547">
    <property type="entry name" value="TWO-COMPONENT HISTIDINE KINASE"/>
    <property type="match status" value="1"/>
</dbReference>
<dbReference type="InterPro" id="IPR003661">
    <property type="entry name" value="HisK_dim/P_dom"/>
</dbReference>
<dbReference type="CDD" id="cd00075">
    <property type="entry name" value="HATPase"/>
    <property type="match status" value="1"/>
</dbReference>
<dbReference type="Proteomes" id="UP000886722">
    <property type="component" value="Unassembled WGS sequence"/>
</dbReference>
<dbReference type="GO" id="GO:0000155">
    <property type="term" value="F:phosphorelay sensor kinase activity"/>
    <property type="evidence" value="ECO:0007669"/>
    <property type="project" value="InterPro"/>
</dbReference>
<dbReference type="CDD" id="cd00082">
    <property type="entry name" value="HisKA"/>
    <property type="match status" value="1"/>
</dbReference>
<dbReference type="Gene3D" id="3.30.565.10">
    <property type="entry name" value="Histidine kinase-like ATPase, C-terminal domain"/>
    <property type="match status" value="1"/>
</dbReference>
<keyword evidence="6" id="KW-0812">Transmembrane</keyword>
<feature type="transmembrane region" description="Helical" evidence="6">
    <location>
        <begin position="248"/>
        <end position="271"/>
    </location>
</feature>
<evidence type="ECO:0000256" key="4">
    <source>
        <dbReference type="ARBA" id="ARBA00022679"/>
    </source>
</evidence>
<accession>A0A9D1GFD8</accession>
<proteinExistence type="predicted"/>
<organism evidence="8 9">
    <name type="scientific">Candidatus Caccoplasma intestinavium</name>
    <dbReference type="NCBI Taxonomy" id="2840716"/>
    <lineage>
        <taxon>Bacteria</taxon>
        <taxon>Pseudomonadati</taxon>
        <taxon>Bacteroidota</taxon>
        <taxon>Bacteroidia</taxon>
        <taxon>Bacteroidales</taxon>
        <taxon>Bacteroidaceae</taxon>
        <taxon>Bacteroidaceae incertae sedis</taxon>
        <taxon>Candidatus Caccoplasma</taxon>
    </lineage>
</organism>
<dbReference type="FunFam" id="1.10.287.130:FF:000017">
    <property type="entry name" value="Two-component sensor histidine kinase"/>
    <property type="match status" value="1"/>
</dbReference>
<sequence length="508" mass="58418">MKKSTIWLLAIIMALTFTSLLFMQITYIENMVRMRNEQFSEAVKRSLYAVSSQLEQDETKRYLAEDIEENQKRLLSIERGGKSVTQQWSIVSADGSISTLNVQEFTFSLPEKVTVPKTNSGSSITNTYKNMQEVLKNQYLYQKGLLENVILNILSTASNRPILERVDTEMLSNYLKAELRNNGLNIPFQYAIYDPKSKLVYKTSEYNPEEKITKYSITLFPNDPSKRQNQLRVYFPTKQDYIFSSVRFSIPSFTFTLVLLITFIFTIVKLFRQKKLTEMKNDFINNMTHEFKTPISTISLAAQMLKDPSVAKSPEMFQHISTVINDETKRLRFQVEKVLQMSMFERQKTMMKLTILDVNDLITGVLSTFKLKVEQFGGTIDAELEAEDALVEVDEMHFTNVIFNLLDNAVKYAREDVPLHLFVKTRIEGNKVIISIQDNGIGIKKEDLKKIFEKFYRVSTGNVHNVKGFGLGLAYVHKIVTDLKGSIRAESELNSGTTFIITLPLKNK</sequence>
<protein>
    <recommendedName>
        <fullName evidence="2">histidine kinase</fullName>
        <ecNumber evidence="2">2.7.13.3</ecNumber>
    </recommendedName>
</protein>
<reference evidence="8" key="2">
    <citation type="journal article" date="2021" name="PeerJ">
        <title>Extensive microbial diversity within the chicken gut microbiome revealed by metagenomics and culture.</title>
        <authorList>
            <person name="Gilroy R."/>
            <person name="Ravi A."/>
            <person name="Getino M."/>
            <person name="Pursley I."/>
            <person name="Horton D.L."/>
            <person name="Alikhan N.F."/>
            <person name="Baker D."/>
            <person name="Gharbi K."/>
            <person name="Hall N."/>
            <person name="Watson M."/>
            <person name="Adriaenssens E.M."/>
            <person name="Foster-Nyarko E."/>
            <person name="Jarju S."/>
            <person name="Secka A."/>
            <person name="Antonio M."/>
            <person name="Oren A."/>
            <person name="Chaudhuri R.R."/>
            <person name="La Ragione R."/>
            <person name="Hildebrand F."/>
            <person name="Pallen M.J."/>
        </authorList>
    </citation>
    <scope>NUCLEOTIDE SEQUENCE</scope>
    <source>
        <strain evidence="8">21143</strain>
    </source>
</reference>
<dbReference type="Pfam" id="PF02518">
    <property type="entry name" value="HATPase_c"/>
    <property type="match status" value="1"/>
</dbReference>
<dbReference type="PANTHER" id="PTHR43547:SF2">
    <property type="entry name" value="HYBRID SIGNAL TRANSDUCTION HISTIDINE KINASE C"/>
    <property type="match status" value="1"/>
</dbReference>
<keyword evidence="4" id="KW-0808">Transferase</keyword>
<dbReference type="InterPro" id="IPR036890">
    <property type="entry name" value="HATPase_C_sf"/>
</dbReference>
<keyword evidence="5 8" id="KW-0418">Kinase</keyword>
<evidence type="ECO:0000256" key="6">
    <source>
        <dbReference type="SAM" id="Phobius"/>
    </source>
</evidence>
<feature type="transmembrane region" description="Helical" evidence="6">
    <location>
        <begin position="6"/>
        <end position="28"/>
    </location>
</feature>
<comment type="catalytic activity">
    <reaction evidence="1">
        <text>ATP + protein L-histidine = ADP + protein N-phospho-L-histidine.</text>
        <dbReference type="EC" id="2.7.13.3"/>
    </reaction>
</comment>
<gene>
    <name evidence="8" type="ORF">IAD06_06910</name>
</gene>
<dbReference type="EMBL" id="DVKT01000051">
    <property type="protein sequence ID" value="HIT39751.1"/>
    <property type="molecule type" value="Genomic_DNA"/>
</dbReference>
<dbReference type="Gene3D" id="1.10.287.130">
    <property type="match status" value="1"/>
</dbReference>
<evidence type="ECO:0000313" key="8">
    <source>
        <dbReference type="EMBL" id="HIT39751.1"/>
    </source>
</evidence>
<dbReference type="SUPFAM" id="SSF55874">
    <property type="entry name" value="ATPase domain of HSP90 chaperone/DNA topoisomerase II/histidine kinase"/>
    <property type="match status" value="1"/>
</dbReference>
<name>A0A9D1GFD8_9BACT</name>
<evidence type="ECO:0000313" key="9">
    <source>
        <dbReference type="Proteomes" id="UP000886722"/>
    </source>
</evidence>
<dbReference type="InterPro" id="IPR004358">
    <property type="entry name" value="Sig_transdc_His_kin-like_C"/>
</dbReference>